<name>A0A518CHS5_9PLAN</name>
<evidence type="ECO:0000313" key="2">
    <source>
        <dbReference type="EMBL" id="QDU78788.1"/>
    </source>
</evidence>
<keyword evidence="3" id="KW-1185">Reference proteome</keyword>
<dbReference type="RefSeq" id="WP_231742846.1">
    <property type="nucleotide sequence ID" value="NZ_CP036281.1"/>
</dbReference>
<dbReference type="Pfam" id="PF01882">
    <property type="entry name" value="DUF58"/>
    <property type="match status" value="1"/>
</dbReference>
<dbReference type="InterPro" id="IPR036465">
    <property type="entry name" value="vWFA_dom_sf"/>
</dbReference>
<dbReference type="SUPFAM" id="SSF53300">
    <property type="entry name" value="vWA-like"/>
    <property type="match status" value="1"/>
</dbReference>
<evidence type="ECO:0000313" key="3">
    <source>
        <dbReference type="Proteomes" id="UP000317178"/>
    </source>
</evidence>
<dbReference type="Proteomes" id="UP000317178">
    <property type="component" value="Chromosome"/>
</dbReference>
<dbReference type="PANTHER" id="PTHR33608">
    <property type="entry name" value="BLL2464 PROTEIN"/>
    <property type="match status" value="1"/>
</dbReference>
<evidence type="ECO:0000259" key="1">
    <source>
        <dbReference type="Pfam" id="PF01882"/>
    </source>
</evidence>
<protein>
    <recommendedName>
        <fullName evidence="1">DUF58 domain-containing protein</fullName>
    </recommendedName>
</protein>
<dbReference type="KEGG" id="plon:Pla110_04920"/>
<proteinExistence type="predicted"/>
<accession>A0A518CHS5</accession>
<sequence>METPTKKTQLTELLANDTLGRVEKMRLLSRRKFTNKSHGEHLSGKGGTSTEFSDYRNYVAGDDVRYVDWNIFSRLGRPYMKQYRHEEEMHVVIIVDASSSMMFENKFTLAKQLATALGIMSIMSLERLSIYGCHMQGLHPFQLPPCSGRTSLKRLLAFMEGLEGGGDQPIDQAVESVLRTHRGRGICVLLSDFLTLGDLSKSFNMLYSRGLEVMGLQVLGPSEIHPDLTGDIRLVDSEYGSTLDISSAGDLLELYQEHRLALEEQLALQCRQRSGRFLSINSETTVEQILFDLLRREGWVQ</sequence>
<dbReference type="InterPro" id="IPR002881">
    <property type="entry name" value="DUF58"/>
</dbReference>
<dbReference type="EMBL" id="CP036281">
    <property type="protein sequence ID" value="QDU78788.1"/>
    <property type="molecule type" value="Genomic_DNA"/>
</dbReference>
<gene>
    <name evidence="2" type="ORF">Pla110_04920</name>
</gene>
<reference evidence="2 3" key="1">
    <citation type="submission" date="2019-02" db="EMBL/GenBank/DDBJ databases">
        <title>Deep-cultivation of Planctomycetes and their phenomic and genomic characterization uncovers novel biology.</title>
        <authorList>
            <person name="Wiegand S."/>
            <person name="Jogler M."/>
            <person name="Boedeker C."/>
            <person name="Pinto D."/>
            <person name="Vollmers J."/>
            <person name="Rivas-Marin E."/>
            <person name="Kohn T."/>
            <person name="Peeters S.H."/>
            <person name="Heuer A."/>
            <person name="Rast P."/>
            <person name="Oberbeckmann S."/>
            <person name="Bunk B."/>
            <person name="Jeske O."/>
            <person name="Meyerdierks A."/>
            <person name="Storesund J.E."/>
            <person name="Kallscheuer N."/>
            <person name="Luecker S."/>
            <person name="Lage O.M."/>
            <person name="Pohl T."/>
            <person name="Merkel B.J."/>
            <person name="Hornburger P."/>
            <person name="Mueller R.-W."/>
            <person name="Bruemmer F."/>
            <person name="Labrenz M."/>
            <person name="Spormann A.M."/>
            <person name="Op den Camp H."/>
            <person name="Overmann J."/>
            <person name="Amann R."/>
            <person name="Jetten M.S.M."/>
            <person name="Mascher T."/>
            <person name="Medema M.H."/>
            <person name="Devos D.P."/>
            <person name="Kaster A.-K."/>
            <person name="Ovreas L."/>
            <person name="Rohde M."/>
            <person name="Galperin M.Y."/>
            <person name="Jogler C."/>
        </authorList>
    </citation>
    <scope>NUCLEOTIDE SEQUENCE [LARGE SCALE GENOMIC DNA]</scope>
    <source>
        <strain evidence="2 3">Pla110</strain>
    </source>
</reference>
<dbReference type="Gene3D" id="3.40.50.410">
    <property type="entry name" value="von Willebrand factor, type A domain"/>
    <property type="match status" value="1"/>
</dbReference>
<organism evidence="2 3">
    <name type="scientific">Polystyrenella longa</name>
    <dbReference type="NCBI Taxonomy" id="2528007"/>
    <lineage>
        <taxon>Bacteria</taxon>
        <taxon>Pseudomonadati</taxon>
        <taxon>Planctomycetota</taxon>
        <taxon>Planctomycetia</taxon>
        <taxon>Planctomycetales</taxon>
        <taxon>Planctomycetaceae</taxon>
        <taxon>Polystyrenella</taxon>
    </lineage>
</organism>
<dbReference type="AlphaFoldDB" id="A0A518CHS5"/>
<feature type="domain" description="DUF58" evidence="1">
    <location>
        <begin position="54"/>
        <end position="247"/>
    </location>
</feature>
<dbReference type="PANTHER" id="PTHR33608:SF7">
    <property type="entry name" value="DUF58 DOMAIN-CONTAINING PROTEIN"/>
    <property type="match status" value="1"/>
</dbReference>